<feature type="transmembrane region" description="Helical" evidence="9">
    <location>
        <begin position="441"/>
        <end position="463"/>
    </location>
</feature>
<dbReference type="NCBIfam" id="TIGR00842">
    <property type="entry name" value="bcct"/>
    <property type="match status" value="1"/>
</dbReference>
<keyword evidence="7 9" id="KW-0472">Membrane</keyword>
<feature type="compositionally biased region" description="Low complexity" evidence="8">
    <location>
        <begin position="498"/>
        <end position="515"/>
    </location>
</feature>
<feature type="transmembrane region" description="Helical" evidence="9">
    <location>
        <begin position="345"/>
        <end position="363"/>
    </location>
</feature>
<sequence>MMRRQRPDLPLLAVAVGLLLAVVLWGAVFTESLTVAGDAALGWVVGNFGWLFVVAADFFLILAVVLALSRYGRIRLGKDDDVPEFSNLAWTAMMFSSGMGIGLMFYGVAEPITHMLSPPPGLGIEAGSPLAARTAMEYSLFHWALHPWAIYAVTGMALAYSTFRMGRGNRFSEAFTPLFGGRSRPMVGRALDLLAILATAFGTATSLGLGALQVEYGLNELFGVSGRRLEVGVIVVLTGAFVLSAFTGVHRGVRVLSTVNVYLVAVLAVFIFLFGPTVAILNLIPASLGGYLNDLLAMSSRTGAFVDKAWLGTWTLFYWAWWMSWAPFVGAFIARISRGRTIREFVIGVLLVPSGASLLWFSISGGSAVWMQLSGTADFTAEIAQGAEAALFALLDQLPLALLSTVLVVLLVGLYFVTSADSASLVLGSLSSRGSLDPSRLLVVMWGVLVGVVALALLLAGGLTALQQATIVVALPFMIVMLLLCLALVKELREDPGAGPLPRRAPRGLPGAFRRVGGEDE</sequence>
<dbReference type="PANTHER" id="PTHR30047">
    <property type="entry name" value="HIGH-AFFINITY CHOLINE TRANSPORT PROTEIN-RELATED"/>
    <property type="match status" value="1"/>
</dbReference>
<keyword evidence="5 9" id="KW-0812">Transmembrane</keyword>
<gene>
    <name evidence="10" type="ORF">ACFPUY_34380</name>
</gene>
<evidence type="ECO:0000256" key="6">
    <source>
        <dbReference type="ARBA" id="ARBA00022989"/>
    </source>
</evidence>
<feature type="transmembrane region" description="Helical" evidence="9">
    <location>
        <begin position="261"/>
        <end position="284"/>
    </location>
</feature>
<evidence type="ECO:0000256" key="5">
    <source>
        <dbReference type="ARBA" id="ARBA00022692"/>
    </source>
</evidence>
<comment type="similarity">
    <text evidence="2">Belongs to the BCCT transporter (TC 2.A.15) family.</text>
</comment>
<evidence type="ECO:0000256" key="2">
    <source>
        <dbReference type="ARBA" id="ARBA00005658"/>
    </source>
</evidence>
<feature type="transmembrane region" description="Helical" evidence="9">
    <location>
        <begin position="400"/>
        <end position="420"/>
    </location>
</feature>
<evidence type="ECO:0000256" key="4">
    <source>
        <dbReference type="ARBA" id="ARBA00022475"/>
    </source>
</evidence>
<evidence type="ECO:0000256" key="1">
    <source>
        <dbReference type="ARBA" id="ARBA00004651"/>
    </source>
</evidence>
<organism evidence="10 11">
    <name type="scientific">Nonomuraea harbinensis</name>
    <dbReference type="NCBI Taxonomy" id="1286938"/>
    <lineage>
        <taxon>Bacteria</taxon>
        <taxon>Bacillati</taxon>
        <taxon>Actinomycetota</taxon>
        <taxon>Actinomycetes</taxon>
        <taxon>Streptosporangiales</taxon>
        <taxon>Streptosporangiaceae</taxon>
        <taxon>Nonomuraea</taxon>
    </lineage>
</organism>
<keyword evidence="3" id="KW-0813">Transport</keyword>
<feature type="transmembrane region" description="Helical" evidence="9">
    <location>
        <begin position="88"/>
        <end position="109"/>
    </location>
</feature>
<feature type="transmembrane region" description="Helical" evidence="9">
    <location>
        <begin position="231"/>
        <end position="249"/>
    </location>
</feature>
<dbReference type="PANTHER" id="PTHR30047:SF7">
    <property type="entry name" value="HIGH-AFFINITY CHOLINE TRANSPORT PROTEIN"/>
    <property type="match status" value="1"/>
</dbReference>
<protein>
    <submittedName>
        <fullName evidence="10">BCCT family transporter</fullName>
    </submittedName>
</protein>
<dbReference type="Pfam" id="PF02028">
    <property type="entry name" value="BCCT"/>
    <property type="match status" value="1"/>
</dbReference>
<comment type="caution">
    <text evidence="10">The sequence shown here is derived from an EMBL/GenBank/DDBJ whole genome shotgun (WGS) entry which is preliminary data.</text>
</comment>
<feature type="transmembrane region" description="Helical" evidence="9">
    <location>
        <begin position="50"/>
        <end position="68"/>
    </location>
</feature>
<keyword evidence="11" id="KW-1185">Reference proteome</keyword>
<evidence type="ECO:0000256" key="8">
    <source>
        <dbReference type="SAM" id="MobiDB-lite"/>
    </source>
</evidence>
<feature type="transmembrane region" description="Helical" evidence="9">
    <location>
        <begin position="316"/>
        <end position="333"/>
    </location>
</feature>
<evidence type="ECO:0000256" key="3">
    <source>
        <dbReference type="ARBA" id="ARBA00022448"/>
    </source>
</evidence>
<dbReference type="EMBL" id="JBHSNW010000023">
    <property type="protein sequence ID" value="MFC5820214.1"/>
    <property type="molecule type" value="Genomic_DNA"/>
</dbReference>
<proteinExistence type="inferred from homology"/>
<feature type="transmembrane region" description="Helical" evidence="9">
    <location>
        <begin position="469"/>
        <end position="489"/>
    </location>
</feature>
<reference evidence="11" key="1">
    <citation type="journal article" date="2019" name="Int. J. Syst. Evol. Microbiol.">
        <title>The Global Catalogue of Microorganisms (GCM) 10K type strain sequencing project: providing services to taxonomists for standard genome sequencing and annotation.</title>
        <authorList>
            <consortium name="The Broad Institute Genomics Platform"/>
            <consortium name="The Broad Institute Genome Sequencing Center for Infectious Disease"/>
            <person name="Wu L."/>
            <person name="Ma J."/>
        </authorList>
    </citation>
    <scope>NUCLEOTIDE SEQUENCE [LARGE SCALE GENOMIC DNA]</scope>
    <source>
        <strain evidence="11">CGMCC 4.7106</strain>
    </source>
</reference>
<evidence type="ECO:0000313" key="10">
    <source>
        <dbReference type="EMBL" id="MFC5820214.1"/>
    </source>
</evidence>
<evidence type="ECO:0000313" key="11">
    <source>
        <dbReference type="Proteomes" id="UP001596096"/>
    </source>
</evidence>
<feature type="transmembrane region" description="Helical" evidence="9">
    <location>
        <begin position="140"/>
        <end position="160"/>
    </location>
</feature>
<evidence type="ECO:0000256" key="7">
    <source>
        <dbReference type="ARBA" id="ARBA00023136"/>
    </source>
</evidence>
<dbReference type="InterPro" id="IPR000060">
    <property type="entry name" value="BCCT_transptr"/>
</dbReference>
<name>A0ABW1C531_9ACTN</name>
<feature type="transmembrane region" description="Helical" evidence="9">
    <location>
        <begin position="190"/>
        <end position="211"/>
    </location>
</feature>
<feature type="region of interest" description="Disordered" evidence="8">
    <location>
        <begin position="498"/>
        <end position="521"/>
    </location>
</feature>
<evidence type="ECO:0000256" key="9">
    <source>
        <dbReference type="SAM" id="Phobius"/>
    </source>
</evidence>
<dbReference type="RefSeq" id="WP_219546103.1">
    <property type="nucleotide sequence ID" value="NZ_JAHKRN010000021.1"/>
</dbReference>
<accession>A0ABW1C531</accession>
<keyword evidence="6 9" id="KW-1133">Transmembrane helix</keyword>
<comment type="subcellular location">
    <subcellularLocation>
        <location evidence="1">Cell membrane</location>
        <topology evidence="1">Multi-pass membrane protein</topology>
    </subcellularLocation>
</comment>
<keyword evidence="4" id="KW-1003">Cell membrane</keyword>
<dbReference type="Proteomes" id="UP001596096">
    <property type="component" value="Unassembled WGS sequence"/>
</dbReference>